<keyword evidence="7" id="KW-1185">Reference proteome</keyword>
<comment type="caution">
    <text evidence="6">The sequence shown here is derived from an EMBL/GenBank/DDBJ whole genome shotgun (WGS) entry which is preliminary data.</text>
</comment>
<reference evidence="6 7" key="1">
    <citation type="submission" date="2021-07" db="EMBL/GenBank/DDBJ databases">
        <title>The Aristolochia fimbriata genome: insights into angiosperm evolution, floral development and chemical biosynthesis.</title>
        <authorList>
            <person name="Jiao Y."/>
        </authorList>
    </citation>
    <scope>NUCLEOTIDE SEQUENCE [LARGE SCALE GENOMIC DNA]</scope>
    <source>
        <strain evidence="6">IBCAS-2021</strain>
        <tissue evidence="6">Leaf</tissue>
    </source>
</reference>
<evidence type="ECO:0000256" key="4">
    <source>
        <dbReference type="RuleBase" id="RU003690"/>
    </source>
</evidence>
<evidence type="ECO:0000256" key="1">
    <source>
        <dbReference type="ARBA" id="ARBA00010838"/>
    </source>
</evidence>
<protein>
    <submittedName>
        <fullName evidence="6">Uncharacterized protein</fullName>
    </submittedName>
</protein>
<dbReference type="InterPro" id="IPR017853">
    <property type="entry name" value="GH"/>
</dbReference>
<sequence length="100" mass="11029">MPCSYLLIVLLLICARGEASKNESIGRRDFPKGFIFGTASSAYQYEGAAKLDGRGQSIWDTFVLYSGRIADGSSGDVAVDQYHLYKVDMQARVLNIMIQV</sequence>
<evidence type="ECO:0000313" key="6">
    <source>
        <dbReference type="EMBL" id="KAG9450202.1"/>
    </source>
</evidence>
<dbReference type="Gene3D" id="3.20.20.80">
    <property type="entry name" value="Glycosidases"/>
    <property type="match status" value="1"/>
</dbReference>
<dbReference type="SUPFAM" id="SSF51445">
    <property type="entry name" value="(Trans)glycosidases"/>
    <property type="match status" value="1"/>
</dbReference>
<dbReference type="InterPro" id="IPR001360">
    <property type="entry name" value="Glyco_hydro_1"/>
</dbReference>
<keyword evidence="3" id="KW-0326">Glycosidase</keyword>
<dbReference type="Proteomes" id="UP000825729">
    <property type="component" value="Unassembled WGS sequence"/>
</dbReference>
<proteinExistence type="inferred from homology"/>
<name>A0AAV7EN01_ARIFI</name>
<dbReference type="PANTHER" id="PTHR10353">
    <property type="entry name" value="GLYCOSYL HYDROLASE"/>
    <property type="match status" value="1"/>
</dbReference>
<evidence type="ECO:0000256" key="2">
    <source>
        <dbReference type="ARBA" id="ARBA00022801"/>
    </source>
</evidence>
<feature type="chain" id="PRO_5043339067" evidence="5">
    <location>
        <begin position="20"/>
        <end position="100"/>
    </location>
</feature>
<dbReference type="PANTHER" id="PTHR10353:SF36">
    <property type="entry name" value="LP05116P"/>
    <property type="match status" value="1"/>
</dbReference>
<evidence type="ECO:0000256" key="3">
    <source>
        <dbReference type="ARBA" id="ARBA00023295"/>
    </source>
</evidence>
<feature type="signal peptide" evidence="5">
    <location>
        <begin position="1"/>
        <end position="19"/>
    </location>
</feature>
<dbReference type="EMBL" id="JAINDJ010000004">
    <property type="protein sequence ID" value="KAG9450202.1"/>
    <property type="molecule type" value="Genomic_DNA"/>
</dbReference>
<dbReference type="GO" id="GO:0008422">
    <property type="term" value="F:beta-glucosidase activity"/>
    <property type="evidence" value="ECO:0007669"/>
    <property type="project" value="TreeGrafter"/>
</dbReference>
<gene>
    <name evidence="6" type="ORF">H6P81_010167</name>
</gene>
<dbReference type="InterPro" id="IPR033132">
    <property type="entry name" value="GH_1_N_CS"/>
</dbReference>
<dbReference type="AlphaFoldDB" id="A0AAV7EN01"/>
<comment type="similarity">
    <text evidence="1 4">Belongs to the glycosyl hydrolase 1 family.</text>
</comment>
<keyword evidence="5" id="KW-0732">Signal</keyword>
<dbReference type="PROSITE" id="PS00653">
    <property type="entry name" value="GLYCOSYL_HYDROL_F1_2"/>
    <property type="match status" value="1"/>
</dbReference>
<dbReference type="Pfam" id="PF00232">
    <property type="entry name" value="Glyco_hydro_1"/>
    <property type="match status" value="1"/>
</dbReference>
<organism evidence="6 7">
    <name type="scientific">Aristolochia fimbriata</name>
    <name type="common">White veined hardy Dutchman's pipe vine</name>
    <dbReference type="NCBI Taxonomy" id="158543"/>
    <lineage>
        <taxon>Eukaryota</taxon>
        <taxon>Viridiplantae</taxon>
        <taxon>Streptophyta</taxon>
        <taxon>Embryophyta</taxon>
        <taxon>Tracheophyta</taxon>
        <taxon>Spermatophyta</taxon>
        <taxon>Magnoliopsida</taxon>
        <taxon>Magnoliidae</taxon>
        <taxon>Piperales</taxon>
        <taxon>Aristolochiaceae</taxon>
        <taxon>Aristolochia</taxon>
    </lineage>
</organism>
<evidence type="ECO:0000313" key="7">
    <source>
        <dbReference type="Proteomes" id="UP000825729"/>
    </source>
</evidence>
<keyword evidence="2" id="KW-0378">Hydrolase</keyword>
<evidence type="ECO:0000256" key="5">
    <source>
        <dbReference type="SAM" id="SignalP"/>
    </source>
</evidence>
<dbReference type="GO" id="GO:0005975">
    <property type="term" value="P:carbohydrate metabolic process"/>
    <property type="evidence" value="ECO:0007669"/>
    <property type="project" value="InterPro"/>
</dbReference>
<accession>A0AAV7EN01</accession>